<dbReference type="Gene3D" id="1.10.10.10">
    <property type="entry name" value="Winged helix-like DNA-binding domain superfamily/Winged helix DNA-binding domain"/>
    <property type="match status" value="1"/>
</dbReference>
<reference evidence="13" key="1">
    <citation type="journal article" date="2024" name="IScience">
        <title>Strigolactones Initiate the Formation of Haustorium-like Structures in Castilleja.</title>
        <authorList>
            <person name="Buerger M."/>
            <person name="Peterson D."/>
            <person name="Chory J."/>
        </authorList>
    </citation>
    <scope>NUCLEOTIDE SEQUENCE [LARGE SCALE GENOMIC DNA]</scope>
</reference>
<dbReference type="SUPFAM" id="SSF52540">
    <property type="entry name" value="P-loop containing nucleoside triphosphate hydrolases"/>
    <property type="match status" value="1"/>
</dbReference>
<dbReference type="AlphaFoldDB" id="A0ABD3DM81"/>
<keyword evidence="7" id="KW-0175">Coiled coil</keyword>
<dbReference type="PANTHER" id="PTHR23155">
    <property type="entry name" value="DISEASE RESISTANCE PROTEIN RP"/>
    <property type="match status" value="1"/>
</dbReference>
<evidence type="ECO:0000256" key="2">
    <source>
        <dbReference type="ARBA" id="ARBA00022614"/>
    </source>
</evidence>
<dbReference type="InterPro" id="IPR027417">
    <property type="entry name" value="P-loop_NTPase"/>
</dbReference>
<dbReference type="EMBL" id="JAVIJP010000016">
    <property type="protein sequence ID" value="KAL3642287.1"/>
    <property type="molecule type" value="Genomic_DNA"/>
</dbReference>
<comment type="caution">
    <text evidence="12">The sequence shown here is derived from an EMBL/GenBank/DDBJ whole genome shotgun (WGS) entry which is preliminary data.</text>
</comment>
<dbReference type="GO" id="GO:0051607">
    <property type="term" value="P:defense response to virus"/>
    <property type="evidence" value="ECO:0007669"/>
    <property type="project" value="UniProtKB-ARBA"/>
</dbReference>
<feature type="domain" description="NB-ARC" evidence="8">
    <location>
        <begin position="162"/>
        <end position="329"/>
    </location>
</feature>
<proteinExistence type="inferred from homology"/>
<dbReference type="Pfam" id="PF23559">
    <property type="entry name" value="WHD_DRP"/>
    <property type="match status" value="1"/>
</dbReference>
<feature type="domain" description="Disease resistance protein winged helix" evidence="10">
    <location>
        <begin position="421"/>
        <end position="491"/>
    </location>
</feature>
<evidence type="ECO:0000256" key="1">
    <source>
        <dbReference type="ARBA" id="ARBA00008894"/>
    </source>
</evidence>
<comment type="similarity">
    <text evidence="1">Belongs to the disease resistance NB-LRR family.</text>
</comment>
<dbReference type="InterPro" id="IPR058922">
    <property type="entry name" value="WHD_DRP"/>
</dbReference>
<evidence type="ECO:0000259" key="8">
    <source>
        <dbReference type="Pfam" id="PF00931"/>
    </source>
</evidence>
<keyword evidence="4" id="KW-0547">Nucleotide-binding</keyword>
<evidence type="ECO:0000256" key="5">
    <source>
        <dbReference type="ARBA" id="ARBA00022821"/>
    </source>
</evidence>
<keyword evidence="6" id="KW-0067">ATP-binding</keyword>
<dbReference type="FunFam" id="3.40.50.300:FF:001091">
    <property type="entry name" value="Probable disease resistance protein At1g61300"/>
    <property type="match status" value="1"/>
</dbReference>
<dbReference type="InterPro" id="IPR002182">
    <property type="entry name" value="NB-ARC"/>
</dbReference>
<evidence type="ECO:0000256" key="7">
    <source>
        <dbReference type="SAM" id="Coils"/>
    </source>
</evidence>
<dbReference type="InterPro" id="IPR041118">
    <property type="entry name" value="Rx_N"/>
</dbReference>
<feature type="domain" description="Disease resistance R13L4/SHOC-2-like LRR" evidence="11">
    <location>
        <begin position="547"/>
        <end position="870"/>
    </location>
</feature>
<keyword evidence="5" id="KW-0611">Plant defense</keyword>
<evidence type="ECO:0000256" key="3">
    <source>
        <dbReference type="ARBA" id="ARBA00022737"/>
    </source>
</evidence>
<evidence type="ECO:0000313" key="13">
    <source>
        <dbReference type="Proteomes" id="UP001632038"/>
    </source>
</evidence>
<dbReference type="InterPro" id="IPR042197">
    <property type="entry name" value="Apaf_helical"/>
</dbReference>
<sequence length="898" mass="102795">MADAAVEFLLENLKQLLLYHTHLITDAKNQLERLEKDLRFFKAFLEDWTKKRRKDNSLRELVAQIRDVVYEAEDVIDAFVTEATEIKSKNYFRKALKTPVTLLSIAKDVEVVGSKVRDIYGDNTKIDFATLTVGDGGGSEEIEIVAPIVRQENVVGFVDEAKTIIGYLKEKTPKLDVISIIGMPGLGKTTLAGIIFRDPAIQCEFPTRIWVYISQEFKKKDIFLAILREFTRITDDMYHKSDQDLARLVTSHLERGKFLIVLDDVWTSVDWDKLQIALPKSNNMGKVLITSRHVEVAHFANRDRGPHKLRFLTKDESWLLLQLEVFGKTFCPNELEVCGKLIVEQCRGLPLAIVVIGGILVKRFSASDEMSAKRNAWNKVSENVSAYLSDEDPEKRMEKIIALSYDKLPYHLRACVLYFGIFPEDFKIPVWKLIRMWIAEGFIQQKVGSTLEETAESYLDDLINRNLVTVYKKKHDGRAKTCRIHDMLREFFKTEGGNDRENFLQEMKKSSDGGFEPPVSEVQKYRRLCIHSNILNFISSKPYGPRVRSFASFPQDEITLGPRSVLDILDAFKLLRVLEAKPMKFTKLPKNIYQLVHLRYITLSFNLAILPSHFSKLWNLQTLVVETTAQDRKLDIKANIWKMTQLRHLKTNVSATLPKAGKSGKEVEIREKLQTLGTISPQSCTNEVFHRARDLKRLGIRGPLALLLEGKSVSFDSLVKLSSLEKLKLLNDVFPTAPSEGKLHCLPQHYKFPPKLKSLTLSETYLDWSHVSILGLLDNLEVLKLKEKAFMGKCWEGIVGGFRRLEVLHIGRTNLVVWVASQHHFPRLRRLELNYCDDLREIPIELANIQSLQLLNVLYSESAAASAKKIRDVIQVRQKKEQTANVGVFKLTIYPSVE</sequence>
<feature type="domain" description="Disease resistance N-terminal" evidence="9">
    <location>
        <begin position="5"/>
        <end position="90"/>
    </location>
</feature>
<dbReference type="GO" id="GO:0005524">
    <property type="term" value="F:ATP binding"/>
    <property type="evidence" value="ECO:0007669"/>
    <property type="project" value="UniProtKB-KW"/>
</dbReference>
<dbReference type="InterPro" id="IPR038005">
    <property type="entry name" value="RX-like_CC"/>
</dbReference>
<dbReference type="Gene3D" id="3.40.50.300">
    <property type="entry name" value="P-loop containing nucleotide triphosphate hydrolases"/>
    <property type="match status" value="1"/>
</dbReference>
<gene>
    <name evidence="12" type="ORF">CASFOL_013102</name>
</gene>
<organism evidence="12 13">
    <name type="scientific">Castilleja foliolosa</name>
    <dbReference type="NCBI Taxonomy" id="1961234"/>
    <lineage>
        <taxon>Eukaryota</taxon>
        <taxon>Viridiplantae</taxon>
        <taxon>Streptophyta</taxon>
        <taxon>Embryophyta</taxon>
        <taxon>Tracheophyta</taxon>
        <taxon>Spermatophyta</taxon>
        <taxon>Magnoliopsida</taxon>
        <taxon>eudicotyledons</taxon>
        <taxon>Gunneridae</taxon>
        <taxon>Pentapetalae</taxon>
        <taxon>asterids</taxon>
        <taxon>lamiids</taxon>
        <taxon>Lamiales</taxon>
        <taxon>Orobanchaceae</taxon>
        <taxon>Pedicularideae</taxon>
        <taxon>Castillejinae</taxon>
        <taxon>Castilleja</taxon>
    </lineage>
</organism>
<dbReference type="Pfam" id="PF18052">
    <property type="entry name" value="Rx_N"/>
    <property type="match status" value="1"/>
</dbReference>
<dbReference type="InterPro" id="IPR055414">
    <property type="entry name" value="LRR_R13L4/SHOC2-like"/>
</dbReference>
<evidence type="ECO:0000256" key="4">
    <source>
        <dbReference type="ARBA" id="ARBA00022741"/>
    </source>
</evidence>
<dbReference type="CDD" id="cd14798">
    <property type="entry name" value="RX-CC_like"/>
    <property type="match status" value="1"/>
</dbReference>
<dbReference type="Gene3D" id="3.80.10.10">
    <property type="entry name" value="Ribonuclease Inhibitor"/>
    <property type="match status" value="1"/>
</dbReference>
<dbReference type="SUPFAM" id="SSF52058">
    <property type="entry name" value="L domain-like"/>
    <property type="match status" value="1"/>
</dbReference>
<name>A0ABD3DM81_9LAMI</name>
<dbReference type="Proteomes" id="UP001632038">
    <property type="component" value="Unassembled WGS sequence"/>
</dbReference>
<dbReference type="PANTHER" id="PTHR23155:SF1193">
    <property type="entry name" value="DISEASE RESISTANCE PROTEIN RPP13-RELATED"/>
    <property type="match status" value="1"/>
</dbReference>
<evidence type="ECO:0000313" key="12">
    <source>
        <dbReference type="EMBL" id="KAL3642287.1"/>
    </source>
</evidence>
<keyword evidence="2" id="KW-0433">Leucine-rich repeat</keyword>
<evidence type="ECO:0000259" key="11">
    <source>
        <dbReference type="Pfam" id="PF23598"/>
    </source>
</evidence>
<keyword evidence="3" id="KW-0677">Repeat</keyword>
<dbReference type="PRINTS" id="PR00364">
    <property type="entry name" value="DISEASERSIST"/>
</dbReference>
<keyword evidence="13" id="KW-1185">Reference proteome</keyword>
<feature type="coiled-coil region" evidence="7">
    <location>
        <begin position="24"/>
        <end position="51"/>
    </location>
</feature>
<evidence type="ECO:0000259" key="9">
    <source>
        <dbReference type="Pfam" id="PF18052"/>
    </source>
</evidence>
<evidence type="ECO:0000259" key="10">
    <source>
        <dbReference type="Pfam" id="PF23559"/>
    </source>
</evidence>
<dbReference type="InterPro" id="IPR032675">
    <property type="entry name" value="LRR_dom_sf"/>
</dbReference>
<dbReference type="Gene3D" id="1.20.5.4130">
    <property type="match status" value="1"/>
</dbReference>
<dbReference type="FunFam" id="1.10.10.10:FF:000322">
    <property type="entry name" value="Probable disease resistance protein At1g63360"/>
    <property type="match status" value="1"/>
</dbReference>
<dbReference type="Pfam" id="PF23598">
    <property type="entry name" value="LRR_14"/>
    <property type="match status" value="1"/>
</dbReference>
<dbReference type="InterPro" id="IPR044974">
    <property type="entry name" value="Disease_R_plants"/>
</dbReference>
<dbReference type="Gene3D" id="1.10.8.430">
    <property type="entry name" value="Helical domain of apoptotic protease-activating factors"/>
    <property type="match status" value="1"/>
</dbReference>
<dbReference type="InterPro" id="IPR036388">
    <property type="entry name" value="WH-like_DNA-bd_sf"/>
</dbReference>
<dbReference type="Pfam" id="PF00931">
    <property type="entry name" value="NB-ARC"/>
    <property type="match status" value="1"/>
</dbReference>
<accession>A0ABD3DM81</accession>
<evidence type="ECO:0000256" key="6">
    <source>
        <dbReference type="ARBA" id="ARBA00022840"/>
    </source>
</evidence>
<protein>
    <submittedName>
        <fullName evidence="12">Uncharacterized protein</fullName>
    </submittedName>
</protein>